<evidence type="ECO:0000313" key="3">
    <source>
        <dbReference type="EMBL" id="EPQ27310.1"/>
    </source>
</evidence>
<evidence type="ECO:0000256" key="1">
    <source>
        <dbReference type="SAM" id="MobiDB-lite"/>
    </source>
</evidence>
<dbReference type="GeneID" id="19319329"/>
<proteinExistence type="predicted"/>
<dbReference type="SMART" id="SM00401">
    <property type="entry name" value="ZnF_GATA"/>
    <property type="match status" value="1"/>
</dbReference>
<dbReference type="Pfam" id="PF00320">
    <property type="entry name" value="GATA"/>
    <property type="match status" value="1"/>
</dbReference>
<feature type="region of interest" description="Disordered" evidence="1">
    <location>
        <begin position="261"/>
        <end position="420"/>
    </location>
</feature>
<dbReference type="SUPFAM" id="SSF57716">
    <property type="entry name" value="Glucocorticoid receptor-like (DNA-binding domain)"/>
    <property type="match status" value="1"/>
</dbReference>
<dbReference type="Proteomes" id="UP000053664">
    <property type="component" value="Unassembled WGS sequence"/>
</dbReference>
<dbReference type="EMBL" id="KE361640">
    <property type="protein sequence ID" value="EPQ27310.1"/>
    <property type="molecule type" value="Genomic_DNA"/>
</dbReference>
<feature type="compositionally biased region" description="Gly residues" evidence="1">
    <location>
        <begin position="294"/>
        <end position="309"/>
    </location>
</feature>
<feature type="domain" description="GATA-type" evidence="2">
    <location>
        <begin position="214"/>
        <end position="265"/>
    </location>
</feature>
<organism evidence="3 4">
    <name type="scientific">Pseudozyma flocculosa PF-1</name>
    <dbReference type="NCBI Taxonomy" id="1277687"/>
    <lineage>
        <taxon>Eukaryota</taxon>
        <taxon>Fungi</taxon>
        <taxon>Dikarya</taxon>
        <taxon>Basidiomycota</taxon>
        <taxon>Ustilaginomycotina</taxon>
        <taxon>Ustilaginomycetes</taxon>
        <taxon>Ustilaginales</taxon>
        <taxon>Ustilaginaceae</taxon>
        <taxon>Pseudozyma</taxon>
    </lineage>
</organism>
<dbReference type="OrthoDB" id="2162994at2759"/>
<feature type="region of interest" description="Disordered" evidence="1">
    <location>
        <begin position="1"/>
        <end position="44"/>
    </location>
</feature>
<dbReference type="Gene3D" id="3.30.50.10">
    <property type="entry name" value="Erythroid Transcription Factor GATA-1, subunit A"/>
    <property type="match status" value="1"/>
</dbReference>
<reference evidence="3 4" key="1">
    <citation type="journal article" date="2013" name="Plant Cell">
        <title>The transition from a phytopathogenic smut ancestor to an anamorphic biocontrol agent deciphered by comparative whole-genome analysis.</title>
        <authorList>
            <person name="Lefebvre F."/>
            <person name="Joly D.L."/>
            <person name="Labbe C."/>
            <person name="Teichmann B."/>
            <person name="Linning R."/>
            <person name="Belzile F."/>
            <person name="Bakkeren G."/>
            <person name="Belanger R.R."/>
        </authorList>
    </citation>
    <scope>NUCLEOTIDE SEQUENCE [LARGE SCALE GENOMIC DNA]</scope>
    <source>
        <strain evidence="3 4">PF-1</strain>
    </source>
</reference>
<accession>A0A061H5N7</accession>
<dbReference type="AlphaFoldDB" id="A0A061H5N7"/>
<evidence type="ECO:0000313" key="4">
    <source>
        <dbReference type="Proteomes" id="UP000053664"/>
    </source>
</evidence>
<dbReference type="GO" id="GO:0043565">
    <property type="term" value="F:sequence-specific DNA binding"/>
    <property type="evidence" value="ECO:0007669"/>
    <property type="project" value="InterPro"/>
</dbReference>
<evidence type="ECO:0000259" key="2">
    <source>
        <dbReference type="SMART" id="SM00401"/>
    </source>
</evidence>
<dbReference type="eggNOG" id="ENOG502TIME">
    <property type="taxonomic scope" value="Eukaryota"/>
</dbReference>
<sequence length="420" mass="43503">MAASTSGNPTQGGFGRMAPKSPIAGRAKRSNSGSFIDHQMPRSHDAAAAAAEAARMGARDTPDLFVPSTLGEHLLETTYLGDVVKPLVRALVHARMVTAQRGQGEDEHAHFFADLERLRNELQLMPPFASPRAATIYHGGGGGGGGAIYDGGPLHGDMDHDMELAGEGPRKHPKLHTDSPMRPPSVSDRGLPGSQMMMPVSMDTMSAPTRKLAATKNRTCSNCAAPHDAKFRRGPNGPGTLCDRCGSRWKKYKESEAAMLNASGPDHSIDASRGVSRSQSGQASDSRSPPSPPSGGGGAVPTSGGSGGPGDRDRDSGDTATGDTATSRISNGRDGGGDGGGQTPQERQRLPHHLSSRQREELSPSPPLAAGRGAGTQERAGGAAANGDPASSSAAGTPHNGKREEARRREASSSPDQLED</sequence>
<feature type="region of interest" description="Disordered" evidence="1">
    <location>
        <begin position="165"/>
        <end position="192"/>
    </location>
</feature>
<dbReference type="InterPro" id="IPR013088">
    <property type="entry name" value="Znf_NHR/GATA"/>
</dbReference>
<dbReference type="HOGENOM" id="CLU_654034_0_0_1"/>
<feature type="compositionally biased region" description="Gly residues" evidence="1">
    <location>
        <begin position="333"/>
        <end position="342"/>
    </location>
</feature>
<gene>
    <name evidence="3" type="ORF">PFL1_05232</name>
</gene>
<dbReference type="GO" id="GO:0008270">
    <property type="term" value="F:zinc ion binding"/>
    <property type="evidence" value="ECO:0007669"/>
    <property type="project" value="InterPro"/>
</dbReference>
<feature type="compositionally biased region" description="Basic and acidic residues" evidence="1">
    <location>
        <begin position="401"/>
        <end position="411"/>
    </location>
</feature>
<dbReference type="GO" id="GO:0006355">
    <property type="term" value="P:regulation of DNA-templated transcription"/>
    <property type="evidence" value="ECO:0007669"/>
    <property type="project" value="InterPro"/>
</dbReference>
<name>A0A061H5N7_9BASI</name>
<dbReference type="CDD" id="cd00202">
    <property type="entry name" value="ZnF_GATA"/>
    <property type="match status" value="1"/>
</dbReference>
<dbReference type="InterPro" id="IPR000679">
    <property type="entry name" value="Znf_GATA"/>
</dbReference>
<protein>
    <recommendedName>
        <fullName evidence="2">GATA-type domain-containing protein</fullName>
    </recommendedName>
</protein>
<dbReference type="RefSeq" id="XP_007880952.1">
    <property type="nucleotide sequence ID" value="XM_007882761.1"/>
</dbReference>
<feature type="compositionally biased region" description="Low complexity" evidence="1">
    <location>
        <begin position="318"/>
        <end position="328"/>
    </location>
</feature>
<dbReference type="KEGG" id="pfp:PFL1_05232"/>